<evidence type="ECO:0000313" key="4">
    <source>
        <dbReference type="EMBL" id="MCE5171246.1"/>
    </source>
</evidence>
<dbReference type="PROSITE" id="PS51272">
    <property type="entry name" value="SLH"/>
    <property type="match status" value="3"/>
</dbReference>
<feature type="domain" description="SLH" evidence="3">
    <location>
        <begin position="159"/>
        <end position="219"/>
    </location>
</feature>
<dbReference type="EMBL" id="JAJNBZ010000016">
    <property type="protein sequence ID" value="MCE5171246.1"/>
    <property type="molecule type" value="Genomic_DNA"/>
</dbReference>
<feature type="domain" description="SLH" evidence="3">
    <location>
        <begin position="95"/>
        <end position="158"/>
    </location>
</feature>
<dbReference type="PANTHER" id="PTHR43308">
    <property type="entry name" value="OUTER MEMBRANE PROTEIN ALPHA-RELATED"/>
    <property type="match status" value="1"/>
</dbReference>
<evidence type="ECO:0000313" key="5">
    <source>
        <dbReference type="Proteomes" id="UP001199916"/>
    </source>
</evidence>
<evidence type="ECO:0000259" key="3">
    <source>
        <dbReference type="PROSITE" id="PS51272"/>
    </source>
</evidence>
<keyword evidence="2" id="KW-0732">Signal</keyword>
<feature type="signal peptide" evidence="2">
    <location>
        <begin position="1"/>
        <end position="22"/>
    </location>
</feature>
<gene>
    <name evidence="4" type="ORF">LQV63_18260</name>
</gene>
<comment type="caution">
    <text evidence="4">The sequence shown here is derived from an EMBL/GenBank/DDBJ whole genome shotgun (WGS) entry which is preliminary data.</text>
</comment>
<dbReference type="InterPro" id="IPR051465">
    <property type="entry name" value="Cell_Envelope_Struct_Comp"/>
</dbReference>
<name>A0ABS8YLP5_9BACL</name>
<keyword evidence="5" id="KW-1185">Reference proteome</keyword>
<evidence type="ECO:0000256" key="2">
    <source>
        <dbReference type="SAM" id="SignalP"/>
    </source>
</evidence>
<evidence type="ECO:0000256" key="1">
    <source>
        <dbReference type="SAM" id="MobiDB-lite"/>
    </source>
</evidence>
<reference evidence="4 5" key="1">
    <citation type="submission" date="2021-11" db="EMBL/GenBank/DDBJ databases">
        <title>Draft genome sequence of Paenibacillus profundus YoMME, a new Gram-positive bacteria with exoelectrogenic properties.</title>
        <authorList>
            <person name="Hubenova Y."/>
            <person name="Hubenova E."/>
            <person name="Manasiev Y."/>
            <person name="Peykov S."/>
            <person name="Mitov M."/>
        </authorList>
    </citation>
    <scope>NUCLEOTIDE SEQUENCE [LARGE SCALE GENOMIC DNA]</scope>
    <source>
        <strain evidence="4 5">YoMME</strain>
    </source>
</reference>
<sequence>MKTWVSKLLVMLMVVSISVSNANVAFGDASAPTAASKKTFLTDISGHWAEKTIEKFAAEGMVQGYENGSFQPNGTMKRAELITVINQLFGFQETGAVSAADVTPDDWFYTEVAKAQKAGYITGYTNGRFKPEQAITRQETAVLIAHMLDLEVTGSSNAFTDTVNSPEWSKGAIGAVTEAGVMQGYNENIFKPTAQVTRAEAVVILDRAYQAKNVAYDKAGVYGPETDVEKINQNVVINVPGVTLQNMDIQGDLLIGRGVGEGDVTLKNVKVHGTTTVQGGGENSIHFEDSIMVTVVVDKVDGKVRIVVNGSTQIADVTVQSNAKIEAQSGAEINKVTLSEALPQASNVQLVGSFETVNVIAKSIVVDIPKGSIKDLNVDSAAAGTKLDLGREASIITLIMNAAINVAGQGTVQTATVNAEGISMEKPASNMKVGSDVAKEVKLKIGGKDVAANDAKQPASTPSASGSLSNDSSNSDSGSTGSGSTGSGNNSGEQPGGGIDIHPLPTGDVPVLSSVTKKATVTESVYAVSDMDGWVYIVESGTTRSQIGLEEAVRGGIGKKEAVKANQGVYIDTTGLSRTKVTFLVIALSAEGQVSYPEFIKLYAGKDDALEYSGTSQSGRTNSSIIFNFNKEIQNHLPDLEALKAAITFSVNHEPFQPLHAEDEIRLYANSLEVVFAVPYSGEANKLHLNASVIQDTYGNVYDREVTTSDIKAGLNVQLVSDKRVFAVGDEIAVRVNQRTTVYLVPSAVRFNTLFDVENEVVAKRGTKVTVAEQEPDQDVMIPTADLTPGSYSVLVWPGNSVHITLQ</sequence>
<proteinExistence type="predicted"/>
<dbReference type="PANTHER" id="PTHR43308:SF5">
    <property type="entry name" value="S-LAYER PROTEIN _ PEPTIDOGLYCAN ENDO-BETA-N-ACETYLGLUCOSAMINIDASE"/>
    <property type="match status" value="1"/>
</dbReference>
<organism evidence="4 5">
    <name type="scientific">Paenibacillus profundus</name>
    <dbReference type="NCBI Taxonomy" id="1173085"/>
    <lineage>
        <taxon>Bacteria</taxon>
        <taxon>Bacillati</taxon>
        <taxon>Bacillota</taxon>
        <taxon>Bacilli</taxon>
        <taxon>Bacillales</taxon>
        <taxon>Paenibacillaceae</taxon>
        <taxon>Paenibacillus</taxon>
    </lineage>
</organism>
<feature type="compositionally biased region" description="Low complexity" evidence="1">
    <location>
        <begin position="465"/>
        <end position="479"/>
    </location>
</feature>
<dbReference type="InterPro" id="IPR001119">
    <property type="entry name" value="SLH_dom"/>
</dbReference>
<feature type="chain" id="PRO_5047410011" evidence="2">
    <location>
        <begin position="23"/>
        <end position="807"/>
    </location>
</feature>
<dbReference type="RefSeq" id="WP_233697780.1">
    <property type="nucleotide sequence ID" value="NZ_JAJNBZ010000016.1"/>
</dbReference>
<protein>
    <submittedName>
        <fullName evidence="4">S-layer homology domain-containing protein</fullName>
    </submittedName>
</protein>
<feature type="region of interest" description="Disordered" evidence="1">
    <location>
        <begin position="449"/>
        <end position="506"/>
    </location>
</feature>
<feature type="domain" description="SLH" evidence="3">
    <location>
        <begin position="36"/>
        <end position="94"/>
    </location>
</feature>
<accession>A0ABS8YLP5</accession>
<dbReference type="Pfam" id="PF00395">
    <property type="entry name" value="SLH"/>
    <property type="match status" value="3"/>
</dbReference>
<dbReference type="Proteomes" id="UP001199916">
    <property type="component" value="Unassembled WGS sequence"/>
</dbReference>